<sequence>MARPRARRKIKAPSLKVSRKANNPYNISFAKAHPVVKANWNKKLTLRQNYEAMGLLPMLNGVAGGTGREGLERKAEQEELEKAKEEIEWRTLEDEEEAEEEGRDEMEVEEHGIEGEIPIDERALRIGSKVSLRHLPSSSKPATPQPATAPQIIALLEAEAASAVKLQRKASEQESHVLKALVTKHGLDYGKMARDMKLNRYQLTAGQLRKKDHSQGGVSVPKIAQQEDDE</sequence>
<dbReference type="PANTHER" id="PTHR13243">
    <property type="entry name" value="HSPC111 PROTEIN-RELATED"/>
    <property type="match status" value="1"/>
</dbReference>
<comment type="caution">
    <text evidence="7">The sequence shown here is derived from an EMBL/GenBank/DDBJ whole genome shotgun (WGS) entry which is preliminary data.</text>
</comment>
<feature type="compositionally biased region" description="Acidic residues" evidence="6">
    <location>
        <begin position="93"/>
        <end position="108"/>
    </location>
</feature>
<dbReference type="GO" id="GO:0042273">
    <property type="term" value="P:ribosomal large subunit biogenesis"/>
    <property type="evidence" value="ECO:0007669"/>
    <property type="project" value="TreeGrafter"/>
</dbReference>
<dbReference type="EMBL" id="JADGJD010000146">
    <property type="protein sequence ID" value="KAJ3054295.1"/>
    <property type="molecule type" value="Genomic_DNA"/>
</dbReference>
<evidence type="ECO:0000313" key="7">
    <source>
        <dbReference type="EMBL" id="KAJ3054295.1"/>
    </source>
</evidence>
<evidence type="ECO:0000313" key="8">
    <source>
        <dbReference type="Proteomes" id="UP001212841"/>
    </source>
</evidence>
<dbReference type="PANTHER" id="PTHR13243:SF1">
    <property type="entry name" value="NUCLEOLAR PROTEIN 16"/>
    <property type="match status" value="1"/>
</dbReference>
<dbReference type="Proteomes" id="UP001212841">
    <property type="component" value="Unassembled WGS sequence"/>
</dbReference>
<feature type="region of interest" description="Disordered" evidence="6">
    <location>
        <begin position="64"/>
        <end position="117"/>
    </location>
</feature>
<evidence type="ECO:0000256" key="5">
    <source>
        <dbReference type="ARBA" id="ARBA00023242"/>
    </source>
</evidence>
<dbReference type="AlphaFoldDB" id="A0AAD5X783"/>
<comment type="subcellular location">
    <subcellularLocation>
        <location evidence="2">Nucleus</location>
        <location evidence="2">Nucleolus</location>
    </subcellularLocation>
</comment>
<proteinExistence type="inferred from homology"/>
<evidence type="ECO:0000256" key="3">
    <source>
        <dbReference type="ARBA" id="ARBA00008479"/>
    </source>
</evidence>
<dbReference type="Pfam" id="PF09420">
    <property type="entry name" value="Nop16"/>
    <property type="match status" value="1"/>
</dbReference>
<comment type="function">
    <text evidence="1">Involved in the biogenesis of the 60S ribosomal subunit.</text>
</comment>
<keyword evidence="5" id="KW-0539">Nucleus</keyword>
<evidence type="ECO:0000256" key="4">
    <source>
        <dbReference type="ARBA" id="ARBA00015522"/>
    </source>
</evidence>
<evidence type="ECO:0000256" key="6">
    <source>
        <dbReference type="SAM" id="MobiDB-lite"/>
    </source>
</evidence>
<dbReference type="GO" id="GO:0005730">
    <property type="term" value="C:nucleolus"/>
    <property type="evidence" value="ECO:0007669"/>
    <property type="project" value="UniProtKB-SubCell"/>
</dbReference>
<evidence type="ECO:0000256" key="2">
    <source>
        <dbReference type="ARBA" id="ARBA00004604"/>
    </source>
</evidence>
<organism evidence="7 8">
    <name type="scientific">Rhizophlyctis rosea</name>
    <dbReference type="NCBI Taxonomy" id="64517"/>
    <lineage>
        <taxon>Eukaryota</taxon>
        <taxon>Fungi</taxon>
        <taxon>Fungi incertae sedis</taxon>
        <taxon>Chytridiomycota</taxon>
        <taxon>Chytridiomycota incertae sedis</taxon>
        <taxon>Chytridiomycetes</taxon>
        <taxon>Rhizophlyctidales</taxon>
        <taxon>Rhizophlyctidaceae</taxon>
        <taxon>Rhizophlyctis</taxon>
    </lineage>
</organism>
<gene>
    <name evidence="7" type="primary">NOP16</name>
    <name evidence="7" type="ORF">HK097_002177</name>
</gene>
<protein>
    <recommendedName>
        <fullName evidence="4">Nucleolar protein 16</fullName>
    </recommendedName>
</protein>
<accession>A0AAD5X783</accession>
<dbReference type="InterPro" id="IPR019002">
    <property type="entry name" value="Ribosome_biogenesis_Nop16"/>
</dbReference>
<keyword evidence="8" id="KW-1185">Reference proteome</keyword>
<evidence type="ECO:0000256" key="1">
    <source>
        <dbReference type="ARBA" id="ARBA00002889"/>
    </source>
</evidence>
<comment type="similarity">
    <text evidence="3">Belongs to the NOP16 family.</text>
</comment>
<reference evidence="7" key="1">
    <citation type="submission" date="2020-05" db="EMBL/GenBank/DDBJ databases">
        <title>Phylogenomic resolution of chytrid fungi.</title>
        <authorList>
            <person name="Stajich J.E."/>
            <person name="Amses K."/>
            <person name="Simmons R."/>
            <person name="Seto K."/>
            <person name="Myers J."/>
            <person name="Bonds A."/>
            <person name="Quandt C.A."/>
            <person name="Barry K."/>
            <person name="Liu P."/>
            <person name="Grigoriev I."/>
            <person name="Longcore J.E."/>
            <person name="James T.Y."/>
        </authorList>
    </citation>
    <scope>NUCLEOTIDE SEQUENCE</scope>
    <source>
        <strain evidence="7">JEL0318</strain>
    </source>
</reference>
<feature type="region of interest" description="Disordered" evidence="6">
    <location>
        <begin position="207"/>
        <end position="230"/>
    </location>
</feature>
<feature type="compositionally biased region" description="Basic and acidic residues" evidence="6">
    <location>
        <begin position="69"/>
        <end position="92"/>
    </location>
</feature>
<name>A0AAD5X783_9FUNG</name>